<evidence type="ECO:0000313" key="7">
    <source>
        <dbReference type="EMBL" id="RWS22892.1"/>
    </source>
</evidence>
<evidence type="ECO:0000256" key="1">
    <source>
        <dbReference type="ARBA" id="ARBA00022723"/>
    </source>
</evidence>
<evidence type="ECO:0000256" key="4">
    <source>
        <dbReference type="ARBA" id="ARBA00023242"/>
    </source>
</evidence>
<keyword evidence="3 5" id="KW-0238">DNA-binding</keyword>
<dbReference type="GO" id="GO:0000981">
    <property type="term" value="F:DNA-binding transcription factor activity, RNA polymerase II-specific"/>
    <property type="evidence" value="ECO:0007669"/>
    <property type="project" value="TreeGrafter"/>
</dbReference>
<name>A0A443S5S7_9ACAR</name>
<dbReference type="InterPro" id="IPR001275">
    <property type="entry name" value="DM_DNA-bd"/>
</dbReference>
<keyword evidence="2 5" id="KW-0862">Zinc</keyword>
<feature type="domain" description="DM" evidence="6">
    <location>
        <begin position="45"/>
        <end position="92"/>
    </location>
</feature>
<dbReference type="OrthoDB" id="5849055at2759"/>
<dbReference type="InterPro" id="IPR036407">
    <property type="entry name" value="DM_DNA-bd_sf"/>
</dbReference>
<dbReference type="Gene3D" id="4.10.1040.10">
    <property type="entry name" value="DM DNA-binding domain"/>
    <property type="match status" value="1"/>
</dbReference>
<dbReference type="PROSITE" id="PS50809">
    <property type="entry name" value="DM_2"/>
    <property type="match status" value="1"/>
</dbReference>
<proteinExistence type="predicted"/>
<evidence type="ECO:0000259" key="6">
    <source>
        <dbReference type="PROSITE" id="PS50809"/>
    </source>
</evidence>
<evidence type="ECO:0000256" key="3">
    <source>
        <dbReference type="ARBA" id="ARBA00023125"/>
    </source>
</evidence>
<dbReference type="STRING" id="299467.A0A443S5S7"/>
<dbReference type="GO" id="GO:0000978">
    <property type="term" value="F:RNA polymerase II cis-regulatory region sequence-specific DNA binding"/>
    <property type="evidence" value="ECO:0007669"/>
    <property type="project" value="TreeGrafter"/>
</dbReference>
<dbReference type="AlphaFoldDB" id="A0A443S5S7"/>
<accession>A0A443S5S7</accession>
<comment type="caution">
    <text evidence="7">The sequence shown here is derived from an EMBL/GenBank/DDBJ whole genome shotgun (WGS) entry which is preliminary data.</text>
</comment>
<dbReference type="InterPro" id="IPR026607">
    <property type="entry name" value="DMRT"/>
</dbReference>
<sequence length="281" mass="32517">MENKQTCGKVIIVNNRKRVADRSQSFTQVKKEQIQTEPKSREVHCSKCRGHGKLELKKNHKGHCDYDNCPCPKCKLMDERRVVLKLQVRQQREFRKEMSRPAIPISVIQDSSSAQMIPNTPNVVVTNEVSHGQSWLLSFHESMQSDKALRNYLAAAVQISGDVYRIAMLDLFRNNPMAVFQHLMRTNAKIDMWRKMSLISQNCHPYSSQTPTTVAAPHFFTSYPNSSRTTLLTENRSEPYMPNVTTFRTRMEDLAYPFGRNTFNDRNSEIENNKNEETVDE</sequence>
<dbReference type="GO" id="GO:0005634">
    <property type="term" value="C:nucleus"/>
    <property type="evidence" value="ECO:0007669"/>
    <property type="project" value="UniProtKB-SubCell"/>
</dbReference>
<evidence type="ECO:0000313" key="8">
    <source>
        <dbReference type="Proteomes" id="UP000288716"/>
    </source>
</evidence>
<protein>
    <submittedName>
        <fullName evidence="7">Doublesex and mab-3 related transcription factor 3-like protein</fullName>
    </submittedName>
</protein>
<feature type="DNA-binding region" description="DM" evidence="5">
    <location>
        <begin position="45"/>
        <end position="92"/>
    </location>
</feature>
<dbReference type="Proteomes" id="UP000288716">
    <property type="component" value="Unassembled WGS sequence"/>
</dbReference>
<evidence type="ECO:0000256" key="5">
    <source>
        <dbReference type="PROSITE-ProRule" id="PRU00070"/>
    </source>
</evidence>
<dbReference type="GO" id="GO:0007548">
    <property type="term" value="P:sex differentiation"/>
    <property type="evidence" value="ECO:0007669"/>
    <property type="project" value="TreeGrafter"/>
</dbReference>
<reference evidence="7 8" key="1">
    <citation type="journal article" date="2018" name="Gigascience">
        <title>Genomes of trombidid mites reveal novel predicted allergens and laterally-transferred genes associated with secondary metabolism.</title>
        <authorList>
            <person name="Dong X."/>
            <person name="Chaisiri K."/>
            <person name="Xia D."/>
            <person name="Armstrong S.D."/>
            <person name="Fang Y."/>
            <person name="Donnelly M.J."/>
            <person name="Kadowaki T."/>
            <person name="McGarry J.W."/>
            <person name="Darby A.C."/>
            <person name="Makepeace B.L."/>
        </authorList>
    </citation>
    <scope>NUCLEOTIDE SEQUENCE [LARGE SCALE GENOMIC DNA]</scope>
    <source>
        <strain evidence="7">UoL-UT</strain>
    </source>
</reference>
<keyword evidence="8" id="KW-1185">Reference proteome</keyword>
<dbReference type="PANTHER" id="PTHR12322:SF53">
    <property type="entry name" value="DOUBLESEX-MAB RELATED 11E"/>
    <property type="match status" value="1"/>
</dbReference>
<dbReference type="EMBL" id="NCKV01007640">
    <property type="protein sequence ID" value="RWS22892.1"/>
    <property type="molecule type" value="Genomic_DNA"/>
</dbReference>
<keyword evidence="4 5" id="KW-0539">Nucleus</keyword>
<keyword evidence="1 5" id="KW-0479">Metal-binding</keyword>
<dbReference type="SUPFAM" id="SSF82927">
    <property type="entry name" value="Cysteine-rich DNA binding domain, (DM domain)"/>
    <property type="match status" value="1"/>
</dbReference>
<dbReference type="PROSITE" id="PS40000">
    <property type="entry name" value="DM_1"/>
    <property type="match status" value="1"/>
</dbReference>
<dbReference type="SMART" id="SM00301">
    <property type="entry name" value="DM"/>
    <property type="match status" value="1"/>
</dbReference>
<dbReference type="Pfam" id="PF00751">
    <property type="entry name" value="DM"/>
    <property type="match status" value="1"/>
</dbReference>
<organism evidence="7 8">
    <name type="scientific">Leptotrombidium deliense</name>
    <dbReference type="NCBI Taxonomy" id="299467"/>
    <lineage>
        <taxon>Eukaryota</taxon>
        <taxon>Metazoa</taxon>
        <taxon>Ecdysozoa</taxon>
        <taxon>Arthropoda</taxon>
        <taxon>Chelicerata</taxon>
        <taxon>Arachnida</taxon>
        <taxon>Acari</taxon>
        <taxon>Acariformes</taxon>
        <taxon>Trombidiformes</taxon>
        <taxon>Prostigmata</taxon>
        <taxon>Anystina</taxon>
        <taxon>Parasitengona</taxon>
        <taxon>Trombiculoidea</taxon>
        <taxon>Trombiculidae</taxon>
        <taxon>Leptotrombidium</taxon>
    </lineage>
</organism>
<dbReference type="PANTHER" id="PTHR12322">
    <property type="entry name" value="DOUBLESEX AND MAB-3 RELATED TRANSCRIPTION FACTOR DMRT"/>
    <property type="match status" value="1"/>
</dbReference>
<comment type="subcellular location">
    <subcellularLocation>
        <location evidence="5">Nucleus</location>
    </subcellularLocation>
</comment>
<gene>
    <name evidence="7" type="ORF">B4U80_00517</name>
</gene>
<dbReference type="VEuPathDB" id="VectorBase:LDEU009147"/>
<evidence type="ECO:0000256" key="2">
    <source>
        <dbReference type="ARBA" id="ARBA00022833"/>
    </source>
</evidence>
<dbReference type="GO" id="GO:0046872">
    <property type="term" value="F:metal ion binding"/>
    <property type="evidence" value="ECO:0007669"/>
    <property type="project" value="UniProtKB-KW"/>
</dbReference>